<keyword evidence="1" id="KW-1133">Transmembrane helix</keyword>
<organism evidence="2">
    <name type="scientific">Anguilla anguilla</name>
    <name type="common">European freshwater eel</name>
    <name type="synonym">Muraena anguilla</name>
    <dbReference type="NCBI Taxonomy" id="7936"/>
    <lineage>
        <taxon>Eukaryota</taxon>
        <taxon>Metazoa</taxon>
        <taxon>Chordata</taxon>
        <taxon>Craniata</taxon>
        <taxon>Vertebrata</taxon>
        <taxon>Euteleostomi</taxon>
        <taxon>Actinopterygii</taxon>
        <taxon>Neopterygii</taxon>
        <taxon>Teleostei</taxon>
        <taxon>Anguilliformes</taxon>
        <taxon>Anguillidae</taxon>
        <taxon>Anguilla</taxon>
    </lineage>
</organism>
<protein>
    <submittedName>
        <fullName evidence="2">Uncharacterized protein</fullName>
    </submittedName>
</protein>
<evidence type="ECO:0000313" key="2">
    <source>
        <dbReference type="EMBL" id="JAH32543.1"/>
    </source>
</evidence>
<reference evidence="2" key="1">
    <citation type="submission" date="2014-11" db="EMBL/GenBank/DDBJ databases">
        <authorList>
            <person name="Amaro Gonzalez C."/>
        </authorList>
    </citation>
    <scope>NUCLEOTIDE SEQUENCE</scope>
</reference>
<keyword evidence="1" id="KW-0472">Membrane</keyword>
<dbReference type="AlphaFoldDB" id="A0A0E9RW99"/>
<evidence type="ECO:0000256" key="1">
    <source>
        <dbReference type="SAM" id="Phobius"/>
    </source>
</evidence>
<feature type="transmembrane region" description="Helical" evidence="1">
    <location>
        <begin position="28"/>
        <end position="51"/>
    </location>
</feature>
<accession>A0A0E9RW99</accession>
<reference evidence="2" key="2">
    <citation type="journal article" date="2015" name="Fish Shellfish Immunol.">
        <title>Early steps in the European eel (Anguilla anguilla)-Vibrio vulnificus interaction in the gills: Role of the RtxA13 toxin.</title>
        <authorList>
            <person name="Callol A."/>
            <person name="Pajuelo D."/>
            <person name="Ebbesson L."/>
            <person name="Teles M."/>
            <person name="MacKenzie S."/>
            <person name="Amaro C."/>
        </authorList>
    </citation>
    <scope>NUCLEOTIDE SEQUENCE</scope>
</reference>
<keyword evidence="1" id="KW-0812">Transmembrane</keyword>
<proteinExistence type="predicted"/>
<sequence length="52" mass="6054">MKKSVLFFECSIHQICPYLALQQYLLHYLLYCCPASRFQLGAIICVVIIFLV</sequence>
<name>A0A0E9RW99_ANGAN</name>
<dbReference type="EMBL" id="GBXM01076034">
    <property type="protein sequence ID" value="JAH32543.1"/>
    <property type="molecule type" value="Transcribed_RNA"/>
</dbReference>